<dbReference type="RefSeq" id="WP_064780361.1">
    <property type="nucleotide sequence ID" value="NZ_JPVZ01000002.1"/>
</dbReference>
<protein>
    <submittedName>
        <fullName evidence="1">Uncharacterized protein</fullName>
    </submittedName>
</protein>
<dbReference type="AlphaFoldDB" id="A0A853L3D5"/>
<evidence type="ECO:0000313" key="1">
    <source>
        <dbReference type="EMBL" id="OAZ11211.1"/>
    </source>
</evidence>
<organism evidence="1 2">
    <name type="scientific">Thalassospira tepidiphila MCCC 1A03514</name>
    <dbReference type="NCBI Taxonomy" id="1177930"/>
    <lineage>
        <taxon>Bacteria</taxon>
        <taxon>Pseudomonadati</taxon>
        <taxon>Pseudomonadota</taxon>
        <taxon>Alphaproteobacteria</taxon>
        <taxon>Rhodospirillales</taxon>
        <taxon>Thalassospiraceae</taxon>
        <taxon>Thalassospira</taxon>
    </lineage>
</organism>
<accession>A0A853L3D5</accession>
<gene>
    <name evidence="1" type="ORF">TH4_06690</name>
</gene>
<dbReference type="Proteomes" id="UP000094009">
    <property type="component" value="Unassembled WGS sequence"/>
</dbReference>
<name>A0A853L3D5_9PROT</name>
<reference evidence="1 2" key="1">
    <citation type="submission" date="2014-07" db="EMBL/GenBank/DDBJ databases">
        <title>Draft genome sequence of Thalassospira tepidiphila 1-1B.</title>
        <authorList>
            <person name="Lai Q."/>
            <person name="Shao Z."/>
        </authorList>
    </citation>
    <scope>NUCLEOTIDE SEQUENCE [LARGE SCALE GENOMIC DNA]</scope>
    <source>
        <strain evidence="1 2">MCCC 1A03514</strain>
    </source>
</reference>
<comment type="caution">
    <text evidence="1">The sequence shown here is derived from an EMBL/GenBank/DDBJ whole genome shotgun (WGS) entry which is preliminary data.</text>
</comment>
<proteinExistence type="predicted"/>
<sequence>MTTTKQDPGVQDMVGDGLGAYIKGHFTLATPSPAHPDILRDGRKLASKICIAISLITVTRRAFGYGRGHHVFYEGRYHTFV</sequence>
<dbReference type="EMBL" id="JPVZ01000002">
    <property type="protein sequence ID" value="OAZ11211.1"/>
    <property type="molecule type" value="Genomic_DNA"/>
</dbReference>
<evidence type="ECO:0000313" key="2">
    <source>
        <dbReference type="Proteomes" id="UP000094009"/>
    </source>
</evidence>